<comment type="caution">
    <text evidence="2">The sequence shown here is derived from an EMBL/GenBank/DDBJ whole genome shotgun (WGS) entry which is preliminary data.</text>
</comment>
<feature type="compositionally biased region" description="Basic and acidic residues" evidence="1">
    <location>
        <begin position="84"/>
        <end position="98"/>
    </location>
</feature>
<gene>
    <name evidence="2" type="ORF">CDD81_4674</name>
</gene>
<dbReference type="AlphaFoldDB" id="A0A2C5XVL7"/>
<dbReference type="Proteomes" id="UP000226192">
    <property type="component" value="Unassembled WGS sequence"/>
</dbReference>
<evidence type="ECO:0000313" key="3">
    <source>
        <dbReference type="Proteomes" id="UP000226192"/>
    </source>
</evidence>
<organism evidence="2 3">
    <name type="scientific">Ophiocordyceps australis</name>
    <dbReference type="NCBI Taxonomy" id="1399860"/>
    <lineage>
        <taxon>Eukaryota</taxon>
        <taxon>Fungi</taxon>
        <taxon>Dikarya</taxon>
        <taxon>Ascomycota</taxon>
        <taxon>Pezizomycotina</taxon>
        <taxon>Sordariomycetes</taxon>
        <taxon>Hypocreomycetidae</taxon>
        <taxon>Hypocreales</taxon>
        <taxon>Ophiocordycipitaceae</taxon>
        <taxon>Ophiocordyceps</taxon>
    </lineage>
</organism>
<name>A0A2C5XVL7_9HYPO</name>
<evidence type="ECO:0000313" key="2">
    <source>
        <dbReference type="EMBL" id="PHH58744.1"/>
    </source>
</evidence>
<sequence length="163" mass="18081">MLLSCSLRMHCIGALSDTRPRAVSCLIVFIVEQTGDTCPSPSACVGKLRRADKKRKRASRQEEEEGEQTRRARGRADKKSKRASRQEEQEGEQTRRLDCGGWEMDAYAQGHPMPSRHRHGGAAVGARHGGPPRWTSTTSLQRQNLDKSSNMGLHYSGPLFGPP</sequence>
<proteinExistence type="predicted"/>
<feature type="region of interest" description="Disordered" evidence="1">
    <location>
        <begin position="41"/>
        <end position="163"/>
    </location>
</feature>
<reference evidence="2 3" key="1">
    <citation type="submission" date="2017-06" db="EMBL/GenBank/DDBJ databases">
        <title>Ant-infecting Ophiocordyceps genomes reveal a high diversity of potential behavioral manipulation genes and a possible major role for enterotoxins.</title>
        <authorList>
            <person name="De Bekker C."/>
            <person name="Evans H.C."/>
            <person name="Brachmann A."/>
            <person name="Hughes D.P."/>
        </authorList>
    </citation>
    <scope>NUCLEOTIDE SEQUENCE [LARGE SCALE GENOMIC DNA]</scope>
    <source>
        <strain evidence="2 3">Map64</strain>
    </source>
</reference>
<evidence type="ECO:0000256" key="1">
    <source>
        <dbReference type="SAM" id="MobiDB-lite"/>
    </source>
</evidence>
<keyword evidence="3" id="KW-1185">Reference proteome</keyword>
<feature type="compositionally biased region" description="Basic and acidic residues" evidence="1">
    <location>
        <begin position="67"/>
        <end position="77"/>
    </location>
</feature>
<protein>
    <submittedName>
        <fullName evidence="2">Uncharacterized protein</fullName>
    </submittedName>
</protein>
<accession>A0A2C5XVL7</accession>
<dbReference type="EMBL" id="NJET01000317">
    <property type="protein sequence ID" value="PHH58744.1"/>
    <property type="molecule type" value="Genomic_DNA"/>
</dbReference>
<feature type="compositionally biased region" description="Basic residues" evidence="1">
    <location>
        <begin position="47"/>
        <end position="58"/>
    </location>
</feature>
<feature type="compositionally biased region" description="Polar residues" evidence="1">
    <location>
        <begin position="134"/>
        <end position="151"/>
    </location>
</feature>